<protein>
    <recommendedName>
        <fullName evidence="3">Phage protein</fullName>
    </recommendedName>
</protein>
<evidence type="ECO:0000313" key="2">
    <source>
        <dbReference type="Proteomes" id="UP001350748"/>
    </source>
</evidence>
<reference evidence="1 2" key="1">
    <citation type="submission" date="2024-02" db="EMBL/GenBank/DDBJ databases">
        <authorList>
            <person name="Grouzdev D."/>
        </authorList>
    </citation>
    <scope>NUCLEOTIDE SEQUENCE [LARGE SCALE GENOMIC DNA]</scope>
    <source>
        <strain evidence="1 2">9N</strain>
    </source>
</reference>
<dbReference type="EMBL" id="JAZHYN010000031">
    <property type="protein sequence ID" value="MEF3367094.1"/>
    <property type="molecule type" value="Genomic_DNA"/>
</dbReference>
<accession>A0ABU7XI86</accession>
<keyword evidence="2" id="KW-1185">Reference proteome</keyword>
<dbReference type="Proteomes" id="UP001350748">
    <property type="component" value="Unassembled WGS sequence"/>
</dbReference>
<evidence type="ECO:0008006" key="3">
    <source>
        <dbReference type="Google" id="ProtNLM"/>
    </source>
</evidence>
<comment type="caution">
    <text evidence="1">The sequence shown here is derived from an EMBL/GenBank/DDBJ whole genome shotgun (WGS) entry which is preliminary data.</text>
</comment>
<evidence type="ECO:0000313" key="1">
    <source>
        <dbReference type="EMBL" id="MEF3367094.1"/>
    </source>
</evidence>
<dbReference type="RefSeq" id="WP_332082134.1">
    <property type="nucleotide sequence ID" value="NZ_JAZHYN010000031.1"/>
</dbReference>
<gene>
    <name evidence="1" type="ORF">V3H18_11175</name>
</gene>
<name>A0ABU7XI86_9HYPH</name>
<proteinExistence type="predicted"/>
<organism evidence="1 2">
    <name type="scientific">Methylocystis borbori</name>
    <dbReference type="NCBI Taxonomy" id="3118750"/>
    <lineage>
        <taxon>Bacteria</taxon>
        <taxon>Pseudomonadati</taxon>
        <taxon>Pseudomonadota</taxon>
        <taxon>Alphaproteobacteria</taxon>
        <taxon>Hyphomicrobiales</taxon>
        <taxon>Methylocystaceae</taxon>
        <taxon>Methylocystis</taxon>
    </lineage>
</organism>
<sequence>MIREFKYKGETFRVNAHGIPGHEEVFIIHLVDGEEEGEISIDRMTEENDTSAPIDAICVMLCDKLIAEQGVECQDPHGEFTWVEGKRVWEVPPSTPIEEAAD</sequence>